<evidence type="ECO:0000313" key="16">
    <source>
        <dbReference type="EMBL" id="CAF1452417.1"/>
    </source>
</evidence>
<feature type="domain" description="ABC transmembrane type-1" evidence="14">
    <location>
        <begin position="187"/>
        <end position="431"/>
    </location>
</feature>
<dbReference type="Proteomes" id="UP000663877">
    <property type="component" value="Unassembled WGS sequence"/>
</dbReference>
<dbReference type="GO" id="GO:0005524">
    <property type="term" value="F:ATP binding"/>
    <property type="evidence" value="ECO:0007669"/>
    <property type="project" value="UniProtKB-KW"/>
</dbReference>
<feature type="domain" description="ABC transmembrane type-1" evidence="14">
    <location>
        <begin position="779"/>
        <end position="1064"/>
    </location>
</feature>
<feature type="domain" description="ABC transporter" evidence="13">
    <location>
        <begin position="472"/>
        <end position="708"/>
    </location>
</feature>
<feature type="transmembrane region" description="Helical" evidence="12">
    <location>
        <begin position="925"/>
        <end position="944"/>
    </location>
</feature>
<dbReference type="EMBL" id="CAJNOI010000223">
    <property type="protein sequence ID" value="CAF1194716.1"/>
    <property type="molecule type" value="Genomic_DNA"/>
</dbReference>
<dbReference type="FunFam" id="3.40.50.300:FF:000479">
    <property type="entry name" value="Multidrug resistance protein 1A"/>
    <property type="match status" value="1"/>
</dbReference>
<dbReference type="Pfam" id="PF00664">
    <property type="entry name" value="ABC_membrane"/>
    <property type="match status" value="2"/>
</dbReference>
<sequence length="1343" mass="151183">MSDEQPLLNKSKHFSVHYDDNAKSTKNLASDTLYDWRRCFRGPKSVDEDYKKLDNEDEDGTYHRKETSVNILELFRFADGIDYILMTICVILILIHTSCFLVSLVLFGRVTGMFATHSFTVSCEQQYIDTLGFNQNQSGCPLGITLNSQNYDRFFKLCHPQSTTSLTPIIALSDSEFRANVMHIIKMLFLVGIIAFLCSSLENFIWTISVKRQTSRMSVLLFRSLIQRNVSYLDMNPASQFNSKLFANIDKIEMGISFEFLALAAIIFVMIGSVITSFIVNWKLTLILFCLNPFVVCASLIFSRLMASEAINELRTYSKAGQIVQEVFSSLRTVHSLNGSKFEQKRYEKELSPTRWSNIRKGALLGVFVGWLSLVNYIVYAVGFIFGSLLMSYGGYKHNISISDILVCVSISAQCISFFSKTGPFFQSVSEAQGAAGPVFRLIDEEQDPQINELDLMKDTSLTPDSTIIGDVAFENVSFMYPSRDTTPVLRNINLVARANETTALVGSSGCGKSTCISLLLRYYEPLLGRVTINGRPITDFNIKQFRQNIGIVSQEPILFGMNIYENIRLGKLNATRAEIEEAAQQANAHNFIMKLPNKYETLVGERGVQLSGGEKQRIALARALVKQPSILLLDEATSALDNVSEKIVQEALDRACKNRTTIIVAHRLTTIQNADKIYVLDKGNVIEEGTHETLMTKENGRYRTLVKSQQSEGVINDTDQISMATAVAEDEKQRMERVRAFSEVEAIDIKRKRSISLDKRSSFIRLMFINKTEWINIVIGCIACIIGALCLPVFAILLAKIINAFKDCNNVNSHRQVFISCIFFILLGLFILMIRFVQYTAFAISGSKLTQRIRAKAFKCLLRQEVAYFDRLENTSGAISSRLSTEAATIQELTGTRLGILCEALALALFGLLFGVIFNPQLTMVVFPFFLFPSLIAIAKIQLSRWLRRTLNLIIERSSTLSVEVLHNIRTVKQLSIEDEVFRRYSQDRSDIMTLFWQPTILSAAMFGLFSAIDPLIIACLYWRALVLVEHHQLDPNKIIIVFAFATFALKSLKIVGMLAERLGFSMSAADTFFELFDRTPEIDNISTKGKELSNFRGDIEFEEVKFVYPTRPTTLVLNKLRLSAKSGQRVALVGSSGCGKSTTIQLLERFYDSSQGRVLLDGVDIRELNLQWLRSRIGLVSQEPILFDLTIAENITYGLENIPMSEIIDAAIKANIHQFINQLPQAYDTRVGMKGSFLSGGEKQRIAIARVLLRRPKILLLDEATSAMDSYNEQIVQQALEQAEIEDPTRTSLIIAHRLSTIRSCDLICVFERGRIVESGTHTDLVRQRGIYYGLLSQTSA</sequence>
<dbReference type="CDD" id="cd18578">
    <property type="entry name" value="ABC_6TM_Pgp_ABCB1_D2_like"/>
    <property type="match status" value="1"/>
</dbReference>
<evidence type="ECO:0000313" key="17">
    <source>
        <dbReference type="Proteomes" id="UP000663832"/>
    </source>
</evidence>
<evidence type="ECO:0000256" key="5">
    <source>
        <dbReference type="ARBA" id="ARBA00022737"/>
    </source>
</evidence>
<feature type="transmembrane region" description="Helical" evidence="12">
    <location>
        <begin position="83"/>
        <end position="107"/>
    </location>
</feature>
<dbReference type="Gene3D" id="1.20.1560.10">
    <property type="entry name" value="ABC transporter type 1, transmembrane domain"/>
    <property type="match status" value="1"/>
</dbReference>
<evidence type="ECO:0000256" key="1">
    <source>
        <dbReference type="ARBA" id="ARBA00004141"/>
    </source>
</evidence>
<dbReference type="SUPFAM" id="SSF52540">
    <property type="entry name" value="P-loop containing nucleoside triphosphate hydrolases"/>
    <property type="match status" value="2"/>
</dbReference>
<keyword evidence="9 12" id="KW-1133">Transmembrane helix</keyword>
<evidence type="ECO:0000256" key="10">
    <source>
        <dbReference type="ARBA" id="ARBA00023136"/>
    </source>
</evidence>
<keyword evidence="5" id="KW-0677">Repeat</keyword>
<evidence type="ECO:0000256" key="11">
    <source>
        <dbReference type="ARBA" id="ARBA00023180"/>
    </source>
</evidence>
<dbReference type="SUPFAM" id="SSF90123">
    <property type="entry name" value="ABC transporter transmembrane region"/>
    <property type="match status" value="2"/>
</dbReference>
<feature type="transmembrane region" description="Helical" evidence="12">
    <location>
        <begin position="1040"/>
        <end position="1061"/>
    </location>
</feature>
<evidence type="ECO:0000256" key="4">
    <source>
        <dbReference type="ARBA" id="ARBA00022692"/>
    </source>
</evidence>
<dbReference type="CDD" id="cd03249">
    <property type="entry name" value="ABC_MTABC3_MDL1_MDL2"/>
    <property type="match status" value="2"/>
</dbReference>
<feature type="transmembrane region" description="Helical" evidence="12">
    <location>
        <begin position="1002"/>
        <end position="1028"/>
    </location>
</feature>
<dbReference type="PANTHER" id="PTHR43394">
    <property type="entry name" value="ATP-DEPENDENT PERMEASE MDL1, MITOCHONDRIAL"/>
    <property type="match status" value="1"/>
</dbReference>
<proteinExistence type="inferred from homology"/>
<dbReference type="InterPro" id="IPR039421">
    <property type="entry name" value="Type_1_exporter"/>
</dbReference>
<dbReference type="EMBL" id="CAJNOM010000463">
    <property type="protein sequence ID" value="CAF1452417.1"/>
    <property type="molecule type" value="Genomic_DNA"/>
</dbReference>
<evidence type="ECO:0000256" key="7">
    <source>
        <dbReference type="ARBA" id="ARBA00022840"/>
    </source>
</evidence>
<feature type="transmembrane region" description="Helical" evidence="12">
    <location>
        <begin position="363"/>
        <end position="386"/>
    </location>
</feature>
<dbReference type="Proteomes" id="UP000663832">
    <property type="component" value="Unassembled WGS sequence"/>
</dbReference>
<keyword evidence="6" id="KW-0547">Nucleotide-binding</keyword>
<evidence type="ECO:0000256" key="9">
    <source>
        <dbReference type="ARBA" id="ARBA00022989"/>
    </source>
</evidence>
<accession>A0A814W110</accession>
<evidence type="ECO:0000313" key="15">
    <source>
        <dbReference type="EMBL" id="CAF1194716.1"/>
    </source>
</evidence>
<keyword evidence="4 12" id="KW-0812">Transmembrane</keyword>
<dbReference type="GO" id="GO:0015421">
    <property type="term" value="F:ABC-type oligopeptide transporter activity"/>
    <property type="evidence" value="ECO:0007669"/>
    <property type="project" value="TreeGrafter"/>
</dbReference>
<dbReference type="InterPro" id="IPR027417">
    <property type="entry name" value="P-loop_NTPase"/>
</dbReference>
<evidence type="ECO:0000259" key="14">
    <source>
        <dbReference type="PROSITE" id="PS50929"/>
    </source>
</evidence>
<organism evidence="15 18">
    <name type="scientific">Adineta steineri</name>
    <dbReference type="NCBI Taxonomy" id="433720"/>
    <lineage>
        <taxon>Eukaryota</taxon>
        <taxon>Metazoa</taxon>
        <taxon>Spiralia</taxon>
        <taxon>Gnathifera</taxon>
        <taxon>Rotifera</taxon>
        <taxon>Eurotatoria</taxon>
        <taxon>Bdelloidea</taxon>
        <taxon>Adinetida</taxon>
        <taxon>Adinetidae</taxon>
        <taxon>Adineta</taxon>
    </lineage>
</organism>
<comment type="similarity">
    <text evidence="2">Belongs to the ABC transporter superfamily. ABCB family. Multidrug resistance exporter (TC 3.A.1.201) subfamily.</text>
</comment>
<dbReference type="GO" id="GO:0016887">
    <property type="term" value="F:ATP hydrolysis activity"/>
    <property type="evidence" value="ECO:0007669"/>
    <property type="project" value="InterPro"/>
</dbReference>
<dbReference type="PANTHER" id="PTHR43394:SF27">
    <property type="entry name" value="ATP-DEPENDENT TRANSLOCASE ABCB1-LIKE"/>
    <property type="match status" value="1"/>
</dbReference>
<dbReference type="InterPro" id="IPR011527">
    <property type="entry name" value="ABC1_TM_dom"/>
</dbReference>
<keyword evidence="10 12" id="KW-0472">Membrane</keyword>
<dbReference type="SMART" id="SM00382">
    <property type="entry name" value="AAA"/>
    <property type="match status" value="2"/>
</dbReference>
<keyword evidence="3" id="KW-0813">Transport</keyword>
<keyword evidence="11" id="KW-0325">Glycoprotein</keyword>
<dbReference type="InterPro" id="IPR003593">
    <property type="entry name" value="AAA+_ATPase"/>
</dbReference>
<evidence type="ECO:0000256" key="6">
    <source>
        <dbReference type="ARBA" id="ARBA00022741"/>
    </source>
</evidence>
<dbReference type="InterPro" id="IPR036640">
    <property type="entry name" value="ABC1_TM_sf"/>
</dbReference>
<keyword evidence="8" id="KW-1278">Translocase</keyword>
<dbReference type="Gene3D" id="3.40.50.300">
    <property type="entry name" value="P-loop containing nucleotide triphosphate hydrolases"/>
    <property type="match status" value="2"/>
</dbReference>
<feature type="transmembrane region" description="Helical" evidence="12">
    <location>
        <begin position="899"/>
        <end position="919"/>
    </location>
</feature>
<dbReference type="Pfam" id="PF00005">
    <property type="entry name" value="ABC_tran"/>
    <property type="match status" value="2"/>
</dbReference>
<dbReference type="GO" id="GO:0005743">
    <property type="term" value="C:mitochondrial inner membrane"/>
    <property type="evidence" value="ECO:0007669"/>
    <property type="project" value="TreeGrafter"/>
</dbReference>
<dbReference type="FunFam" id="3.40.50.300:FF:000205">
    <property type="entry name" value="ABC transporter B family member 4"/>
    <property type="match status" value="1"/>
</dbReference>
<gene>
    <name evidence="15" type="ORF">BJG266_LOCUS26543</name>
    <name evidence="16" type="ORF">QVE165_LOCUS40380</name>
</gene>
<protein>
    <submittedName>
        <fullName evidence="15">Uncharacterized protein</fullName>
    </submittedName>
</protein>
<reference evidence="15" key="1">
    <citation type="submission" date="2021-02" db="EMBL/GenBank/DDBJ databases">
        <authorList>
            <person name="Nowell W R."/>
        </authorList>
    </citation>
    <scope>NUCLEOTIDE SEQUENCE</scope>
</reference>
<feature type="domain" description="ABC transporter" evidence="13">
    <location>
        <begin position="1101"/>
        <end position="1340"/>
    </location>
</feature>
<keyword evidence="7" id="KW-0067">ATP-binding</keyword>
<feature type="transmembrane region" description="Helical" evidence="12">
    <location>
        <begin position="260"/>
        <end position="280"/>
    </location>
</feature>
<dbReference type="PROSITE" id="PS00211">
    <property type="entry name" value="ABC_TRANSPORTER_1"/>
    <property type="match status" value="2"/>
</dbReference>
<evidence type="ECO:0000256" key="8">
    <source>
        <dbReference type="ARBA" id="ARBA00022967"/>
    </source>
</evidence>
<feature type="transmembrane region" description="Helical" evidence="12">
    <location>
        <begin position="775"/>
        <end position="798"/>
    </location>
</feature>
<name>A0A814W110_9BILA</name>
<evidence type="ECO:0000256" key="3">
    <source>
        <dbReference type="ARBA" id="ARBA00022448"/>
    </source>
</evidence>
<dbReference type="GO" id="GO:0090374">
    <property type="term" value="P:oligopeptide export from mitochondrion"/>
    <property type="evidence" value="ECO:0007669"/>
    <property type="project" value="TreeGrafter"/>
</dbReference>
<dbReference type="CDD" id="cd18577">
    <property type="entry name" value="ABC_6TM_Pgp_ABCB1_D1_like"/>
    <property type="match status" value="1"/>
</dbReference>
<dbReference type="InterPro" id="IPR017871">
    <property type="entry name" value="ABC_transporter-like_CS"/>
</dbReference>
<comment type="subcellular location">
    <subcellularLocation>
        <location evidence="1">Membrane</location>
        <topology evidence="1">Multi-pass membrane protein</topology>
    </subcellularLocation>
</comment>
<dbReference type="InterPro" id="IPR003439">
    <property type="entry name" value="ABC_transporter-like_ATP-bd"/>
</dbReference>
<dbReference type="OrthoDB" id="6500128at2759"/>
<keyword evidence="17" id="KW-1185">Reference proteome</keyword>
<evidence type="ECO:0000256" key="2">
    <source>
        <dbReference type="ARBA" id="ARBA00007577"/>
    </source>
</evidence>
<evidence type="ECO:0000256" key="12">
    <source>
        <dbReference type="SAM" id="Phobius"/>
    </source>
</evidence>
<feature type="transmembrane region" description="Helical" evidence="12">
    <location>
        <begin position="184"/>
        <end position="208"/>
    </location>
</feature>
<dbReference type="PROSITE" id="PS50893">
    <property type="entry name" value="ABC_TRANSPORTER_2"/>
    <property type="match status" value="2"/>
</dbReference>
<feature type="transmembrane region" description="Helical" evidence="12">
    <location>
        <begin position="818"/>
        <end position="845"/>
    </location>
</feature>
<evidence type="ECO:0000313" key="18">
    <source>
        <dbReference type="Proteomes" id="UP000663877"/>
    </source>
</evidence>
<dbReference type="PROSITE" id="PS50929">
    <property type="entry name" value="ABC_TM1F"/>
    <property type="match status" value="2"/>
</dbReference>
<comment type="caution">
    <text evidence="15">The sequence shown here is derived from an EMBL/GenBank/DDBJ whole genome shotgun (WGS) entry which is preliminary data.</text>
</comment>
<evidence type="ECO:0000259" key="13">
    <source>
        <dbReference type="PROSITE" id="PS50893"/>
    </source>
</evidence>